<evidence type="ECO:0000313" key="3">
    <source>
        <dbReference type="Proteomes" id="UP000729402"/>
    </source>
</evidence>
<dbReference type="PANTHER" id="PTHR22836">
    <property type="entry name" value="WD40 REPEAT PROTEIN"/>
    <property type="match status" value="1"/>
</dbReference>
<feature type="domain" description="Large ribosomal subunit protein uL30 N-terminal eukaryotes" evidence="1">
    <location>
        <begin position="141"/>
        <end position="195"/>
    </location>
</feature>
<dbReference type="InterPro" id="IPR045245">
    <property type="entry name" value="Pfs2-like"/>
</dbReference>
<dbReference type="EMBL" id="JAAALK010000282">
    <property type="protein sequence ID" value="KAG8079085.1"/>
    <property type="molecule type" value="Genomic_DNA"/>
</dbReference>
<dbReference type="GO" id="GO:0031124">
    <property type="term" value="P:mRNA 3'-end processing"/>
    <property type="evidence" value="ECO:0007669"/>
    <property type="project" value="InterPro"/>
</dbReference>
<accession>A0A8J5SRX7</accession>
<dbReference type="Proteomes" id="UP000729402">
    <property type="component" value="Unassembled WGS sequence"/>
</dbReference>
<proteinExistence type="predicted"/>
<evidence type="ECO:0000313" key="2">
    <source>
        <dbReference type="EMBL" id="KAG8079085.1"/>
    </source>
</evidence>
<dbReference type="AlphaFoldDB" id="A0A8J5SRX7"/>
<comment type="caution">
    <text evidence="2">The sequence shown here is derived from an EMBL/GenBank/DDBJ whole genome shotgun (WGS) entry which is preliminary data.</text>
</comment>
<keyword evidence="3" id="KW-1185">Reference proteome</keyword>
<evidence type="ECO:0000259" key="1">
    <source>
        <dbReference type="Pfam" id="PF08079"/>
    </source>
</evidence>
<sequence>MRKLVQRRTVDYTSIVGRYVQACMWQRDARDKHTIQPNPASLLDILPCVAYPDNPSTRRQLITGSQSGEFTLWNGQSFNFEMLLQAHDQAVRSMIWSNNENWMFTGCGGGARRSEEAPRKQLATKARRSWCSLSVRPEVVVPESVLRKRKREELWAAAGKEKAVAEKKKAIESRKIIFSRAKQYAEEYEAQEKELEQQSG</sequence>
<gene>
    <name evidence="2" type="ORF">GUJ93_ZPchr0007g3032</name>
</gene>
<name>A0A8J5SRX7_ZIZPA</name>
<dbReference type="Pfam" id="PF08079">
    <property type="entry name" value="Ribosomal_L30_N"/>
    <property type="match status" value="1"/>
</dbReference>
<organism evidence="2 3">
    <name type="scientific">Zizania palustris</name>
    <name type="common">Northern wild rice</name>
    <dbReference type="NCBI Taxonomy" id="103762"/>
    <lineage>
        <taxon>Eukaryota</taxon>
        <taxon>Viridiplantae</taxon>
        <taxon>Streptophyta</taxon>
        <taxon>Embryophyta</taxon>
        <taxon>Tracheophyta</taxon>
        <taxon>Spermatophyta</taxon>
        <taxon>Magnoliopsida</taxon>
        <taxon>Liliopsida</taxon>
        <taxon>Poales</taxon>
        <taxon>Poaceae</taxon>
        <taxon>BOP clade</taxon>
        <taxon>Oryzoideae</taxon>
        <taxon>Oryzeae</taxon>
        <taxon>Zizaniinae</taxon>
        <taxon>Zizania</taxon>
    </lineage>
</organism>
<reference evidence="2" key="1">
    <citation type="journal article" date="2021" name="bioRxiv">
        <title>Whole Genome Assembly and Annotation of Northern Wild Rice, Zizania palustris L., Supports a Whole Genome Duplication in the Zizania Genus.</title>
        <authorList>
            <person name="Haas M."/>
            <person name="Kono T."/>
            <person name="Macchietto M."/>
            <person name="Millas R."/>
            <person name="McGilp L."/>
            <person name="Shao M."/>
            <person name="Duquette J."/>
            <person name="Hirsch C.N."/>
            <person name="Kimball J."/>
        </authorList>
    </citation>
    <scope>NUCLEOTIDE SEQUENCE</scope>
    <source>
        <tissue evidence="2">Fresh leaf tissue</tissue>
    </source>
</reference>
<dbReference type="GO" id="GO:0005847">
    <property type="term" value="C:mRNA cleavage and polyadenylation specificity factor complex"/>
    <property type="evidence" value="ECO:0007669"/>
    <property type="project" value="TreeGrafter"/>
</dbReference>
<reference evidence="2" key="2">
    <citation type="submission" date="2021-02" db="EMBL/GenBank/DDBJ databases">
        <authorList>
            <person name="Kimball J.A."/>
            <person name="Haas M.W."/>
            <person name="Macchietto M."/>
            <person name="Kono T."/>
            <person name="Duquette J."/>
            <person name="Shao M."/>
        </authorList>
    </citation>
    <scope>NUCLEOTIDE SEQUENCE</scope>
    <source>
        <tissue evidence="2">Fresh leaf tissue</tissue>
    </source>
</reference>
<dbReference type="OrthoDB" id="1938300at2759"/>
<dbReference type="PANTHER" id="PTHR22836:SF0">
    <property type="entry name" value="PRE-MRNA 3' END PROCESSING PROTEIN WDR33"/>
    <property type="match status" value="1"/>
</dbReference>
<protein>
    <recommendedName>
        <fullName evidence="1">Large ribosomal subunit protein uL30 N-terminal eukaryotes domain-containing protein</fullName>
    </recommendedName>
</protein>
<dbReference type="InterPro" id="IPR012988">
    <property type="entry name" value="Ribosomal_uL30_N_euk"/>
</dbReference>